<evidence type="ECO:0000256" key="5">
    <source>
        <dbReference type="SAM" id="MobiDB-lite"/>
    </source>
</evidence>
<keyword evidence="1" id="KW-0132">Cell division</keyword>
<evidence type="ECO:0000259" key="6">
    <source>
        <dbReference type="SMART" id="SM00385"/>
    </source>
</evidence>
<evidence type="ECO:0000313" key="8">
    <source>
        <dbReference type="RefSeq" id="XP_017779201.1"/>
    </source>
</evidence>
<keyword evidence="2 4" id="KW-0195">Cyclin</keyword>
<sequence length="294" mass="34067">MEVNMKEKEIYPAEKQMEERQSRIDTLQTNTNRESNRLKRRASEDQQSNHNVVFKKIIVQSNPSKSVQEIMVEKTDQPAILSKEKEQSRNCNLLPVIREINTCIVIDDDESQHDLMVEARRIRDNMEFNMYPEIKYSIRDGFLDYDHKSTPKMRSTLINWMSEVHLDFKFLPLTFHRSVAFVDRYLQEDKNIDHETLQLVGTAAMYLAMSNGANANEESKRIDVSEFVNICDNSFSATEIFSMLSAALVRAETSKLQAIRKKFASLQFSKISFNCKLKGALVQRLASQAKILKI</sequence>
<evidence type="ECO:0000256" key="1">
    <source>
        <dbReference type="ARBA" id="ARBA00022618"/>
    </source>
</evidence>
<name>A0ABM1MXA1_NICVS</name>
<keyword evidence="7" id="KW-1185">Reference proteome</keyword>
<gene>
    <name evidence="8" type="primary">LOC108564611</name>
</gene>
<dbReference type="InterPro" id="IPR048258">
    <property type="entry name" value="Cyclins_cyclin-box"/>
</dbReference>
<dbReference type="GeneID" id="108564611"/>
<dbReference type="InterPro" id="IPR013763">
    <property type="entry name" value="Cyclin-like_dom"/>
</dbReference>
<accession>A0ABM1MXA1</accession>
<protein>
    <submittedName>
        <fullName evidence="8">G2/mitotic-specific cyclin-B1-like</fullName>
    </submittedName>
</protein>
<dbReference type="PROSITE" id="PS00292">
    <property type="entry name" value="CYCLINS"/>
    <property type="match status" value="1"/>
</dbReference>
<keyword evidence="3" id="KW-0131">Cell cycle</keyword>
<evidence type="ECO:0000256" key="3">
    <source>
        <dbReference type="ARBA" id="ARBA00023306"/>
    </source>
</evidence>
<feature type="compositionally biased region" description="Basic and acidic residues" evidence="5">
    <location>
        <begin position="34"/>
        <end position="44"/>
    </location>
</feature>
<evidence type="ECO:0000256" key="2">
    <source>
        <dbReference type="ARBA" id="ARBA00023127"/>
    </source>
</evidence>
<proteinExistence type="inferred from homology"/>
<reference evidence="8" key="1">
    <citation type="submission" date="2025-08" db="UniProtKB">
        <authorList>
            <consortium name="RefSeq"/>
        </authorList>
    </citation>
    <scope>IDENTIFICATION</scope>
    <source>
        <tissue evidence="8">Whole Larva</tissue>
    </source>
</reference>
<dbReference type="SMART" id="SM00385">
    <property type="entry name" value="CYCLIN"/>
    <property type="match status" value="1"/>
</dbReference>
<evidence type="ECO:0000313" key="7">
    <source>
        <dbReference type="Proteomes" id="UP000695000"/>
    </source>
</evidence>
<dbReference type="SUPFAM" id="SSF47954">
    <property type="entry name" value="Cyclin-like"/>
    <property type="match status" value="1"/>
</dbReference>
<comment type="similarity">
    <text evidence="4">Belongs to the cyclin family.</text>
</comment>
<dbReference type="InterPro" id="IPR036915">
    <property type="entry name" value="Cyclin-like_sf"/>
</dbReference>
<feature type="compositionally biased region" description="Polar residues" evidence="5">
    <location>
        <begin position="24"/>
        <end position="33"/>
    </location>
</feature>
<evidence type="ECO:0000256" key="4">
    <source>
        <dbReference type="RuleBase" id="RU000383"/>
    </source>
</evidence>
<dbReference type="PANTHER" id="PTHR10177">
    <property type="entry name" value="CYCLINS"/>
    <property type="match status" value="1"/>
</dbReference>
<dbReference type="RefSeq" id="XP_017779201.1">
    <property type="nucleotide sequence ID" value="XM_017923712.1"/>
</dbReference>
<dbReference type="PIRSF" id="PIRSF001771">
    <property type="entry name" value="Cyclin_A_B_D_E"/>
    <property type="match status" value="1"/>
</dbReference>
<dbReference type="Gene3D" id="1.10.472.10">
    <property type="entry name" value="Cyclin-like"/>
    <property type="match status" value="1"/>
</dbReference>
<dbReference type="InterPro" id="IPR046965">
    <property type="entry name" value="Cyclin_A/B-like"/>
</dbReference>
<feature type="region of interest" description="Disordered" evidence="5">
    <location>
        <begin position="1"/>
        <end position="47"/>
    </location>
</feature>
<dbReference type="InterPro" id="IPR039361">
    <property type="entry name" value="Cyclin"/>
</dbReference>
<feature type="compositionally biased region" description="Basic and acidic residues" evidence="5">
    <location>
        <begin position="1"/>
        <end position="23"/>
    </location>
</feature>
<dbReference type="InterPro" id="IPR006671">
    <property type="entry name" value="Cyclin_N"/>
</dbReference>
<dbReference type="Pfam" id="PF00134">
    <property type="entry name" value="Cyclin_N"/>
    <property type="match status" value="1"/>
</dbReference>
<organism evidence="7 8">
    <name type="scientific">Nicrophorus vespilloides</name>
    <name type="common">Boreal carrion beetle</name>
    <dbReference type="NCBI Taxonomy" id="110193"/>
    <lineage>
        <taxon>Eukaryota</taxon>
        <taxon>Metazoa</taxon>
        <taxon>Ecdysozoa</taxon>
        <taxon>Arthropoda</taxon>
        <taxon>Hexapoda</taxon>
        <taxon>Insecta</taxon>
        <taxon>Pterygota</taxon>
        <taxon>Neoptera</taxon>
        <taxon>Endopterygota</taxon>
        <taxon>Coleoptera</taxon>
        <taxon>Polyphaga</taxon>
        <taxon>Staphyliniformia</taxon>
        <taxon>Silphidae</taxon>
        <taxon>Nicrophorinae</taxon>
        <taxon>Nicrophorus</taxon>
    </lineage>
</organism>
<dbReference type="Proteomes" id="UP000695000">
    <property type="component" value="Unplaced"/>
</dbReference>
<feature type="domain" description="Cyclin-like" evidence="6">
    <location>
        <begin position="159"/>
        <end position="249"/>
    </location>
</feature>